<dbReference type="Proteomes" id="UP000054703">
    <property type="component" value="Unassembled WGS sequence"/>
</dbReference>
<dbReference type="EMBL" id="LNYU01000058">
    <property type="protein sequence ID" value="KTD58959.1"/>
    <property type="molecule type" value="Genomic_DNA"/>
</dbReference>
<proteinExistence type="predicted"/>
<keyword evidence="2" id="KW-1185">Reference proteome</keyword>
<dbReference type="RefSeq" id="WP_058514548.1">
    <property type="nucleotide sequence ID" value="NZ_CAAAIH010000017.1"/>
</dbReference>
<dbReference type="OrthoDB" id="5639786at2"/>
<comment type="caution">
    <text evidence="1">The sequence shown here is derived from an EMBL/GenBank/DDBJ whole genome shotgun (WGS) entry which is preliminary data.</text>
</comment>
<accession>A0A0W0YQL6</accession>
<protein>
    <submittedName>
        <fullName evidence="1">Uncharacterized protein</fullName>
    </submittedName>
</protein>
<evidence type="ECO:0000313" key="1">
    <source>
        <dbReference type="EMBL" id="KTD58959.1"/>
    </source>
</evidence>
<sequence length="63" mass="7325">MFTYTAKIYFDDFEITKHSGNNLESLFIWMLTQAQGELGNLSGQLTNNRSHLIEKEFQTCAYD</sequence>
<organism evidence="1 2">
    <name type="scientific">Legionella santicrucis</name>
    <dbReference type="NCBI Taxonomy" id="45074"/>
    <lineage>
        <taxon>Bacteria</taxon>
        <taxon>Pseudomonadati</taxon>
        <taxon>Pseudomonadota</taxon>
        <taxon>Gammaproteobacteria</taxon>
        <taxon>Legionellales</taxon>
        <taxon>Legionellaceae</taxon>
        <taxon>Legionella</taxon>
    </lineage>
</organism>
<evidence type="ECO:0000313" key="2">
    <source>
        <dbReference type="Proteomes" id="UP000054703"/>
    </source>
</evidence>
<dbReference type="PATRIC" id="fig|45074.5.peg.2635"/>
<dbReference type="AlphaFoldDB" id="A0A0W0YQL6"/>
<reference evidence="1 2" key="1">
    <citation type="submission" date="2015-11" db="EMBL/GenBank/DDBJ databases">
        <title>Genomic analysis of 38 Legionella species identifies large and diverse effector repertoires.</title>
        <authorList>
            <person name="Burstein D."/>
            <person name="Amaro F."/>
            <person name="Zusman T."/>
            <person name="Lifshitz Z."/>
            <person name="Cohen O."/>
            <person name="Gilbert J.A."/>
            <person name="Pupko T."/>
            <person name="Shuman H.A."/>
            <person name="Segal G."/>
        </authorList>
    </citation>
    <scope>NUCLEOTIDE SEQUENCE [LARGE SCALE GENOMIC DNA]</scope>
    <source>
        <strain evidence="1 2">SC-63-C7</strain>
    </source>
</reference>
<name>A0A0W0YQL6_9GAMM</name>
<gene>
    <name evidence="1" type="ORF">Lsan_2459</name>
</gene>